<dbReference type="EMBL" id="JAAGWK010000009">
    <property type="protein sequence ID" value="NEL53712.1"/>
    <property type="molecule type" value="Genomic_DNA"/>
</dbReference>
<evidence type="ECO:0000313" key="3">
    <source>
        <dbReference type="Proteomes" id="UP000470470"/>
    </source>
</evidence>
<name>A0A7K3WB75_9ACTN</name>
<dbReference type="GO" id="GO:0016787">
    <property type="term" value="F:hydrolase activity"/>
    <property type="evidence" value="ECO:0007669"/>
    <property type="project" value="UniProtKB-KW"/>
</dbReference>
<dbReference type="InterPro" id="IPR006680">
    <property type="entry name" value="Amidohydro-rel"/>
</dbReference>
<comment type="caution">
    <text evidence="2">The sequence shown here is derived from an EMBL/GenBank/DDBJ whole genome shotgun (WGS) entry which is preliminary data.</text>
</comment>
<evidence type="ECO:0000259" key="1">
    <source>
        <dbReference type="Pfam" id="PF04909"/>
    </source>
</evidence>
<dbReference type="Pfam" id="PF04909">
    <property type="entry name" value="Amidohydro_2"/>
    <property type="match status" value="1"/>
</dbReference>
<protein>
    <submittedName>
        <fullName evidence="2">Amidohydrolase family protein</fullName>
    </submittedName>
</protein>
<reference evidence="2 3" key="1">
    <citation type="submission" date="2020-02" db="EMBL/GenBank/DDBJ databases">
        <title>The whole genome sequence of CPCC 205119.</title>
        <authorList>
            <person name="Jiang Z."/>
        </authorList>
    </citation>
    <scope>NUCLEOTIDE SEQUENCE [LARGE SCALE GENOMIC DNA]</scope>
    <source>
        <strain evidence="2 3">CPCC 205119</strain>
    </source>
</reference>
<organism evidence="2 3">
    <name type="scientific">Goekera deserti</name>
    <dbReference type="NCBI Taxonomy" id="2497753"/>
    <lineage>
        <taxon>Bacteria</taxon>
        <taxon>Bacillati</taxon>
        <taxon>Actinomycetota</taxon>
        <taxon>Actinomycetes</taxon>
        <taxon>Geodermatophilales</taxon>
        <taxon>Geodermatophilaceae</taxon>
        <taxon>Goekera</taxon>
    </lineage>
</organism>
<dbReference type="PANTHER" id="PTHR42889">
    <property type="entry name" value="BLR3681 PROTEIN"/>
    <property type="match status" value="1"/>
</dbReference>
<sequence length="353" mass="38878">MDDDVLVIEGVAHQYNFSPDNFVDPHVGPLIGETLYALHRRTGGPAYTLDRETYMNGAGPERIGRALLAESQTDIICYHETPIYGQFFDGGSALWVGEEMRRLWPNRVLTYGAVSPLRPGAVDRVDELVDEHEVTALKLYPIDLVEGRVTGLDMGDPEVCFPVFQRAVERGLTVVAIHKALPVGPGPVEALRSADVEAAAVAFPQLTFEVVHGGMAFVEETAVQIEAFPNIMINLEATTNMLRYAPRRFAEAIGAFLERGGADRLIWATGCNAVHPRPVIEAFWDFEMPRDLVEGHGYPELTREIKIDVLGRNFLRMHGMDEDVVRARIAGDEFDTGDLAEPWGGLLDAAAAP</sequence>
<proteinExistence type="predicted"/>
<accession>A0A7K3WB75</accession>
<dbReference type="Gene3D" id="3.20.20.140">
    <property type="entry name" value="Metal-dependent hydrolases"/>
    <property type="match status" value="1"/>
</dbReference>
<feature type="domain" description="Amidohydrolase-related" evidence="1">
    <location>
        <begin position="104"/>
        <end position="313"/>
    </location>
</feature>
<dbReference type="AlphaFoldDB" id="A0A7K3WB75"/>
<evidence type="ECO:0000313" key="2">
    <source>
        <dbReference type="EMBL" id="NEL53712.1"/>
    </source>
</evidence>
<keyword evidence="2" id="KW-0378">Hydrolase</keyword>
<gene>
    <name evidence="2" type="ORF">G1H19_06815</name>
</gene>
<dbReference type="Proteomes" id="UP000470470">
    <property type="component" value="Unassembled WGS sequence"/>
</dbReference>
<keyword evidence="3" id="KW-1185">Reference proteome</keyword>
<dbReference type="InterPro" id="IPR032466">
    <property type="entry name" value="Metal_Hydrolase"/>
</dbReference>
<dbReference type="PANTHER" id="PTHR42889:SF1">
    <property type="entry name" value="BLR3681 PROTEIN"/>
    <property type="match status" value="1"/>
</dbReference>
<dbReference type="SUPFAM" id="SSF51556">
    <property type="entry name" value="Metallo-dependent hydrolases"/>
    <property type="match status" value="1"/>
</dbReference>